<protein>
    <recommendedName>
        <fullName evidence="4">DUF485 domain-containing membrane protein</fullName>
    </recommendedName>
</protein>
<evidence type="ECO:0000256" key="1">
    <source>
        <dbReference type="SAM" id="Phobius"/>
    </source>
</evidence>
<feature type="transmembrane region" description="Helical" evidence="1">
    <location>
        <begin position="25"/>
        <end position="46"/>
    </location>
</feature>
<dbReference type="EMBL" id="NXID01000011">
    <property type="protein sequence ID" value="RXK16264.1"/>
    <property type="molecule type" value="Genomic_DNA"/>
</dbReference>
<reference evidence="2 3" key="1">
    <citation type="submission" date="2017-09" db="EMBL/GenBank/DDBJ databases">
        <title>Genomics of the genus Arcobacter.</title>
        <authorList>
            <person name="Perez-Cataluna A."/>
            <person name="Figueras M.J."/>
            <person name="Salas-Masso N."/>
        </authorList>
    </citation>
    <scope>NUCLEOTIDE SEQUENCE [LARGE SCALE GENOMIC DNA]</scope>
    <source>
        <strain evidence="2 3">CECT 7386</strain>
    </source>
</reference>
<dbReference type="PANTHER" id="PTHR38598:SF1">
    <property type="entry name" value="INNER MEMBRANE PROTEIN YJCH"/>
    <property type="match status" value="1"/>
</dbReference>
<keyword evidence="1" id="KW-0472">Membrane</keyword>
<dbReference type="GO" id="GO:0005886">
    <property type="term" value="C:plasma membrane"/>
    <property type="evidence" value="ECO:0007669"/>
    <property type="project" value="TreeGrafter"/>
</dbReference>
<dbReference type="Proteomes" id="UP000290092">
    <property type="component" value="Unassembled WGS sequence"/>
</dbReference>
<dbReference type="InterPro" id="IPR007436">
    <property type="entry name" value="DUF485"/>
</dbReference>
<organism evidence="2 3">
    <name type="scientific">Malaciobacter mytili LMG 24559</name>
    <dbReference type="NCBI Taxonomy" id="1032238"/>
    <lineage>
        <taxon>Bacteria</taxon>
        <taxon>Pseudomonadati</taxon>
        <taxon>Campylobacterota</taxon>
        <taxon>Epsilonproteobacteria</taxon>
        <taxon>Campylobacterales</taxon>
        <taxon>Arcobacteraceae</taxon>
        <taxon>Malaciobacter</taxon>
    </lineage>
</organism>
<keyword evidence="3" id="KW-1185">Reference proteome</keyword>
<sequence>MNEELVNKIKANPKYQELVSKRTSFALKLGIFVLVMFYAYILTIAFNPSIMGMKTGDGVMTIGFPIGAAIIIISFFTTLIYVKRANGEFEDLTNAIKEDVKDEL</sequence>
<evidence type="ECO:0008006" key="4">
    <source>
        <dbReference type="Google" id="ProtNLM"/>
    </source>
</evidence>
<feature type="transmembrane region" description="Helical" evidence="1">
    <location>
        <begin position="58"/>
        <end position="82"/>
    </location>
</feature>
<dbReference type="AlphaFoldDB" id="A0AAX2AJE9"/>
<evidence type="ECO:0000313" key="3">
    <source>
        <dbReference type="Proteomes" id="UP000290092"/>
    </source>
</evidence>
<keyword evidence="1" id="KW-1133">Transmembrane helix</keyword>
<dbReference type="RefSeq" id="WP_114841090.1">
    <property type="nucleotide sequence ID" value="NZ_CP031219.1"/>
</dbReference>
<keyword evidence="1" id="KW-0812">Transmembrane</keyword>
<comment type="caution">
    <text evidence="2">The sequence shown here is derived from an EMBL/GenBank/DDBJ whole genome shotgun (WGS) entry which is preliminary data.</text>
</comment>
<dbReference type="InterPro" id="IPR052959">
    <property type="entry name" value="Inner_membrane_assoc"/>
</dbReference>
<evidence type="ECO:0000313" key="2">
    <source>
        <dbReference type="EMBL" id="RXK16264.1"/>
    </source>
</evidence>
<name>A0AAX2AJE9_9BACT</name>
<proteinExistence type="predicted"/>
<dbReference type="KEGG" id="amyt:AMYT_0601"/>
<accession>A0AAX2AJE9</accession>
<dbReference type="PANTHER" id="PTHR38598">
    <property type="entry name" value="INNER MEMBRANE PROTEIN YJCH"/>
    <property type="match status" value="1"/>
</dbReference>
<gene>
    <name evidence="2" type="ORF">CP985_04295</name>
</gene>
<dbReference type="Pfam" id="PF04341">
    <property type="entry name" value="DUF485"/>
    <property type="match status" value="1"/>
</dbReference>